<name>A0A011UVK6_9HYPH</name>
<dbReference type="EMBL" id="JENY01000002">
    <property type="protein sequence ID" value="EXL10271.1"/>
    <property type="molecule type" value="Genomic_DNA"/>
</dbReference>
<sequence length="99" mass="10454">MSARDTIARCIPGSSAEMCFGLADGIMNALTAAGYVILSPDEVRGIRDEALEEAAKEAKIGWVTADYDTVGIVDADKAMALCEHIEIAIHSLKGGRDVT</sequence>
<evidence type="ECO:0000313" key="2">
    <source>
        <dbReference type="Proteomes" id="UP000019849"/>
    </source>
</evidence>
<accession>A0A011UVK6</accession>
<evidence type="ECO:0000313" key="1">
    <source>
        <dbReference type="EMBL" id="EXL10271.1"/>
    </source>
</evidence>
<dbReference type="PATRIC" id="fig|69279.3.peg.423"/>
<comment type="caution">
    <text evidence="1">The sequence shown here is derived from an EMBL/GenBank/DDBJ whole genome shotgun (WGS) entry which is preliminary data.</text>
</comment>
<dbReference type="AlphaFoldDB" id="A0A011UVK6"/>
<dbReference type="Proteomes" id="UP000019849">
    <property type="component" value="Unassembled WGS sequence"/>
</dbReference>
<proteinExistence type="predicted"/>
<organism evidence="1 2">
    <name type="scientific">Aquamicrobium defluvii</name>
    <dbReference type="NCBI Taxonomy" id="69279"/>
    <lineage>
        <taxon>Bacteria</taxon>
        <taxon>Pseudomonadati</taxon>
        <taxon>Pseudomonadota</taxon>
        <taxon>Alphaproteobacteria</taxon>
        <taxon>Hyphomicrobiales</taxon>
        <taxon>Phyllobacteriaceae</taxon>
        <taxon>Aquamicrobium</taxon>
    </lineage>
</organism>
<dbReference type="HOGENOM" id="CLU_2314306_0_0_5"/>
<gene>
    <name evidence="1" type="ORF">BG36_07585</name>
</gene>
<protein>
    <submittedName>
        <fullName evidence="1">Uncharacterized protein</fullName>
    </submittedName>
</protein>
<dbReference type="STRING" id="69279.BG36_07585"/>
<reference evidence="1 2" key="1">
    <citation type="submission" date="2014-02" db="EMBL/GenBank/DDBJ databases">
        <title>Aquamicrobium defluvii Genome sequencing.</title>
        <authorList>
            <person name="Wang X."/>
        </authorList>
    </citation>
    <scope>NUCLEOTIDE SEQUENCE [LARGE SCALE GENOMIC DNA]</scope>
    <source>
        <strain evidence="1 2">W13Z1</strain>
    </source>
</reference>